<keyword evidence="6 7" id="KW-0472">Membrane</keyword>
<dbReference type="PANTHER" id="PTHR43386:SF1">
    <property type="entry name" value="D,D-DIPEPTIDE TRANSPORT SYSTEM PERMEASE PROTEIN DDPC-RELATED"/>
    <property type="match status" value="1"/>
</dbReference>
<evidence type="ECO:0000256" key="5">
    <source>
        <dbReference type="ARBA" id="ARBA00022989"/>
    </source>
</evidence>
<evidence type="ECO:0000313" key="9">
    <source>
        <dbReference type="EMBL" id="MBG9985509.1"/>
    </source>
</evidence>
<proteinExistence type="inferred from homology"/>
<dbReference type="Pfam" id="PF00528">
    <property type="entry name" value="BPD_transp_1"/>
    <property type="match status" value="1"/>
</dbReference>
<dbReference type="InterPro" id="IPR025966">
    <property type="entry name" value="OppC_N"/>
</dbReference>
<feature type="transmembrane region" description="Helical" evidence="7">
    <location>
        <begin position="275"/>
        <end position="295"/>
    </location>
</feature>
<dbReference type="PANTHER" id="PTHR43386">
    <property type="entry name" value="OLIGOPEPTIDE TRANSPORT SYSTEM PERMEASE PROTEIN APPC"/>
    <property type="match status" value="1"/>
</dbReference>
<protein>
    <submittedName>
        <fullName evidence="9">ABC transporter permease</fullName>
    </submittedName>
</protein>
<feature type="transmembrane region" description="Helical" evidence="7">
    <location>
        <begin position="212"/>
        <end position="231"/>
    </location>
</feature>
<dbReference type="InterPro" id="IPR035906">
    <property type="entry name" value="MetI-like_sf"/>
</dbReference>
<feature type="transmembrane region" description="Helical" evidence="7">
    <location>
        <begin position="108"/>
        <end position="130"/>
    </location>
</feature>
<comment type="subcellular location">
    <subcellularLocation>
        <location evidence="1 7">Cell membrane</location>
        <topology evidence="1 7">Multi-pass membrane protein</topology>
    </subcellularLocation>
</comment>
<dbReference type="CDD" id="cd06261">
    <property type="entry name" value="TM_PBP2"/>
    <property type="match status" value="1"/>
</dbReference>
<evidence type="ECO:0000256" key="1">
    <source>
        <dbReference type="ARBA" id="ARBA00004651"/>
    </source>
</evidence>
<feature type="transmembrane region" description="Helical" evidence="7">
    <location>
        <begin position="142"/>
        <end position="162"/>
    </location>
</feature>
<keyword evidence="5 7" id="KW-1133">Transmembrane helix</keyword>
<evidence type="ECO:0000256" key="7">
    <source>
        <dbReference type="RuleBase" id="RU363032"/>
    </source>
</evidence>
<accession>A0ABS0LN85</accession>
<dbReference type="InterPro" id="IPR050366">
    <property type="entry name" value="BP-dependent_transpt_permease"/>
</dbReference>
<evidence type="ECO:0000256" key="3">
    <source>
        <dbReference type="ARBA" id="ARBA00022475"/>
    </source>
</evidence>
<feature type="transmembrane region" description="Helical" evidence="7">
    <location>
        <begin position="243"/>
        <end position="263"/>
    </location>
</feature>
<keyword evidence="10" id="KW-1185">Reference proteome</keyword>
<keyword evidence="2 7" id="KW-0813">Transport</keyword>
<comment type="similarity">
    <text evidence="7">Belongs to the binding-protein-dependent transport system permease family.</text>
</comment>
<organism evidence="9 10">
    <name type="scientific">Facklamia lactis</name>
    <dbReference type="NCBI Taxonomy" id="2749967"/>
    <lineage>
        <taxon>Bacteria</taxon>
        <taxon>Bacillati</taxon>
        <taxon>Bacillota</taxon>
        <taxon>Bacilli</taxon>
        <taxon>Lactobacillales</taxon>
        <taxon>Aerococcaceae</taxon>
        <taxon>Facklamia</taxon>
    </lineage>
</organism>
<name>A0ABS0LN85_9LACT</name>
<sequence>MAENNPQQVIKEAALEEQIEASTPPMGWEVIRREFAKDKLAIFSLVLILLIVLVAIFAPLFIDQTAANTVDIFNRYTPPGEKGYILGSDESGRDVLQQLVLGTRNSLLIAWAVTIITAVIGTIIGLAAGYYGGLVDDMIMRVVDFLLVLPTIMIIIAVVTIVRSFNPWTLIIIISLLGWMGQTRLVRTASLSEGSKDYIHASKTMGTRDWKIMLGSLLPNLSSLMITNLTLSFAGNIGLETGLSYLGFGLPVGTPSLGTLIGYANSPDIIENKTWVWLPAALLVLIMMLAINYIGQAFQRIADSKQRRG</sequence>
<dbReference type="Gene3D" id="1.10.3720.10">
    <property type="entry name" value="MetI-like"/>
    <property type="match status" value="1"/>
</dbReference>
<evidence type="ECO:0000259" key="8">
    <source>
        <dbReference type="PROSITE" id="PS50928"/>
    </source>
</evidence>
<feature type="transmembrane region" description="Helical" evidence="7">
    <location>
        <begin position="40"/>
        <end position="62"/>
    </location>
</feature>
<evidence type="ECO:0000256" key="2">
    <source>
        <dbReference type="ARBA" id="ARBA00022448"/>
    </source>
</evidence>
<dbReference type="PROSITE" id="PS50928">
    <property type="entry name" value="ABC_TM1"/>
    <property type="match status" value="1"/>
</dbReference>
<dbReference type="InterPro" id="IPR000515">
    <property type="entry name" value="MetI-like"/>
</dbReference>
<evidence type="ECO:0000313" key="10">
    <source>
        <dbReference type="Proteomes" id="UP000721415"/>
    </source>
</evidence>
<keyword evidence="3" id="KW-1003">Cell membrane</keyword>
<dbReference type="EMBL" id="JACBXQ010000001">
    <property type="protein sequence ID" value="MBG9985509.1"/>
    <property type="molecule type" value="Genomic_DNA"/>
</dbReference>
<dbReference type="Pfam" id="PF12911">
    <property type="entry name" value="OppC_N"/>
    <property type="match status" value="1"/>
</dbReference>
<evidence type="ECO:0000256" key="4">
    <source>
        <dbReference type="ARBA" id="ARBA00022692"/>
    </source>
</evidence>
<evidence type="ECO:0000256" key="6">
    <source>
        <dbReference type="ARBA" id="ARBA00023136"/>
    </source>
</evidence>
<dbReference type="RefSeq" id="WP_197113894.1">
    <property type="nucleotide sequence ID" value="NZ_JACBXQ010000001.1"/>
</dbReference>
<reference evidence="9 10" key="1">
    <citation type="submission" date="2020-07" db="EMBL/GenBank/DDBJ databases">
        <title>Facklamia lactis sp. nov., isolated from raw milk.</title>
        <authorList>
            <person name="Doll E.V."/>
            <person name="Huptas C."/>
            <person name="Staib L."/>
            <person name="Wenning M."/>
            <person name="Scherer S."/>
        </authorList>
    </citation>
    <scope>NUCLEOTIDE SEQUENCE [LARGE SCALE GENOMIC DNA]</scope>
    <source>
        <strain evidence="9 10">DSM 111018</strain>
    </source>
</reference>
<keyword evidence="4 7" id="KW-0812">Transmembrane</keyword>
<dbReference type="Proteomes" id="UP000721415">
    <property type="component" value="Unassembled WGS sequence"/>
</dbReference>
<comment type="caution">
    <text evidence="9">The sequence shown here is derived from an EMBL/GenBank/DDBJ whole genome shotgun (WGS) entry which is preliminary data.</text>
</comment>
<feature type="domain" description="ABC transmembrane type-1" evidence="8">
    <location>
        <begin position="103"/>
        <end position="295"/>
    </location>
</feature>
<gene>
    <name evidence="9" type="ORF">HZY91_01210</name>
</gene>
<dbReference type="SUPFAM" id="SSF161098">
    <property type="entry name" value="MetI-like"/>
    <property type="match status" value="1"/>
</dbReference>